<reference evidence="2" key="1">
    <citation type="submission" date="2009-05" db="EMBL/GenBank/DDBJ databases">
        <title>The genome sequence of Ajellomyces capsulatus strain H143.</title>
        <authorList>
            <person name="Champion M."/>
            <person name="Cuomo C.A."/>
            <person name="Ma L.-J."/>
            <person name="Henn M.R."/>
            <person name="Sil A."/>
            <person name="Goldman B."/>
            <person name="Young S.K."/>
            <person name="Kodira C.D."/>
            <person name="Zeng Q."/>
            <person name="Koehrsen M."/>
            <person name="Alvarado L."/>
            <person name="Berlin A.M."/>
            <person name="Borenstein D."/>
            <person name="Chen Z."/>
            <person name="Engels R."/>
            <person name="Freedman E."/>
            <person name="Gellesch M."/>
            <person name="Goldberg J."/>
            <person name="Griggs A."/>
            <person name="Gujja S."/>
            <person name="Heiman D.I."/>
            <person name="Hepburn T.A."/>
            <person name="Howarth C."/>
            <person name="Jen D."/>
            <person name="Larson L."/>
            <person name="Lewis B."/>
            <person name="Mehta T."/>
            <person name="Park D."/>
            <person name="Pearson M."/>
            <person name="Roberts A."/>
            <person name="Saif S."/>
            <person name="Shea T.D."/>
            <person name="Shenoy N."/>
            <person name="Sisk P."/>
            <person name="Stolte C."/>
            <person name="Sykes S."/>
            <person name="Walk T."/>
            <person name="White J."/>
            <person name="Yandava C."/>
            <person name="Klein B."/>
            <person name="McEwen J.G."/>
            <person name="Puccia R."/>
            <person name="Goldman G.H."/>
            <person name="Felipe M.S."/>
            <person name="Nino-Vega G."/>
            <person name="San-Blas G."/>
            <person name="Taylor J.W."/>
            <person name="Mendoza L."/>
            <person name="Galagan J.E."/>
            <person name="Nusbaum C."/>
            <person name="Birren B.W."/>
        </authorList>
    </citation>
    <scope>NUCLEOTIDE SEQUENCE [LARGE SCALE GENOMIC DNA]</scope>
    <source>
        <strain evidence="2">H143</strain>
    </source>
</reference>
<gene>
    <name evidence="1" type="ORF">HCDG_04155</name>
</gene>
<sequence>MTVKTLCDFSRHIIIVEQVYNFISGEITELRWHIDDKDKKNMRFAYDRPTTRNHIIHNETRKEKSVEGVVLRRSDPANSNRACRQVRRQWYPGPEIGAGLSRGFVQLGRPKL</sequence>
<accession>C6HD74</accession>
<organism evidence="1 2">
    <name type="scientific">Ajellomyces capsulatus (strain H143)</name>
    <name type="common">Darling's disease fungus</name>
    <name type="synonym">Histoplasma capsulatum</name>
    <dbReference type="NCBI Taxonomy" id="544712"/>
    <lineage>
        <taxon>Eukaryota</taxon>
        <taxon>Fungi</taxon>
        <taxon>Dikarya</taxon>
        <taxon>Ascomycota</taxon>
        <taxon>Pezizomycotina</taxon>
        <taxon>Eurotiomycetes</taxon>
        <taxon>Eurotiomycetidae</taxon>
        <taxon>Onygenales</taxon>
        <taxon>Ajellomycetaceae</taxon>
        <taxon>Histoplasma</taxon>
    </lineage>
</organism>
<protein>
    <submittedName>
        <fullName evidence="1">Uncharacterized protein</fullName>
    </submittedName>
</protein>
<evidence type="ECO:0000313" key="1">
    <source>
        <dbReference type="EMBL" id="EER41508.1"/>
    </source>
</evidence>
<dbReference type="Proteomes" id="UP000002624">
    <property type="component" value="Unassembled WGS sequence"/>
</dbReference>
<evidence type="ECO:0000313" key="2">
    <source>
        <dbReference type="Proteomes" id="UP000002624"/>
    </source>
</evidence>
<dbReference type="AlphaFoldDB" id="C6HD74"/>
<dbReference type="VEuPathDB" id="FungiDB:HCDG_04155"/>
<dbReference type="EMBL" id="GG692423">
    <property type="protein sequence ID" value="EER41508.1"/>
    <property type="molecule type" value="Genomic_DNA"/>
</dbReference>
<name>C6HD74_AJECH</name>
<proteinExistence type="predicted"/>
<dbReference type="HOGENOM" id="CLU_2145155_0_0_1"/>